<dbReference type="Pfam" id="PF01103">
    <property type="entry name" value="Omp85"/>
    <property type="match status" value="1"/>
</dbReference>
<evidence type="ECO:0000313" key="9">
    <source>
        <dbReference type="Proteomes" id="UP000019151"/>
    </source>
</evidence>
<dbReference type="eggNOG" id="COG4775">
    <property type="taxonomic scope" value="Bacteria"/>
</dbReference>
<reference evidence="8 9" key="1">
    <citation type="journal article" date="2014" name="Genome Announc.">
        <title>Genome Sequence and Methylome of Soil Bacterium Gemmatirosa kalamazoonensis KBS708T, a Member of the Rarely Cultivated Gemmatimonadetes Phylum.</title>
        <authorList>
            <person name="Debruyn J.M."/>
            <person name="Radosevich M."/>
            <person name="Wommack K.E."/>
            <person name="Polson S.W."/>
            <person name="Hauser L.J."/>
            <person name="Fawaz M.N."/>
            <person name="Korlach J."/>
            <person name="Tsai Y.C."/>
        </authorList>
    </citation>
    <scope>NUCLEOTIDE SEQUENCE [LARGE SCALE GENOMIC DNA]</scope>
    <source>
        <strain evidence="8 9">KBS708</strain>
    </source>
</reference>
<dbReference type="InterPro" id="IPR034746">
    <property type="entry name" value="POTRA"/>
</dbReference>
<gene>
    <name evidence="8" type="ORF">J421_2544</name>
</gene>
<keyword evidence="4" id="KW-0472">Membrane</keyword>
<dbReference type="OrthoDB" id="9814535at2"/>
<dbReference type="PANTHER" id="PTHR12815">
    <property type="entry name" value="SORTING AND ASSEMBLY MACHINERY SAMM50 PROTEIN FAMILY MEMBER"/>
    <property type="match status" value="1"/>
</dbReference>
<accession>W0RH16</accession>
<name>W0RH16_9BACT</name>
<dbReference type="InParanoid" id="W0RH16"/>
<feature type="domain" description="POTRA" evidence="7">
    <location>
        <begin position="219"/>
        <end position="299"/>
    </location>
</feature>
<dbReference type="Gene3D" id="3.10.20.310">
    <property type="entry name" value="membrane protein fhac"/>
    <property type="match status" value="2"/>
</dbReference>
<keyword evidence="2" id="KW-0812">Transmembrane</keyword>
<dbReference type="InterPro" id="IPR010827">
    <property type="entry name" value="BamA/TamA_POTRA"/>
</dbReference>
<sequence>MRQRRRGALRLAHSALFAHLALGSLATLAGTRAVAAQDITCQPGDREVRSLRFAGNRAFSDVELSRVVVTTPSSAASRLRVIGTRHCLDPDEFPRDVIRLEAYYRKRGYTQATVDTTVRTVNGDARRVDVTFRVAEGTPLRLDRLTITGMAGVRDSARALRNVPVQPGEPFDRAALEAFRDTIVQRLHNSGYLRADALFSWSTIDSITARIDVQPGPFTRIGAVVVRFDTAAGGRPHIPESVVRRTIGVRPGDPYSASDIIAAQRALYQTDAYRRVEVRVDTVGQPDTLVTLVVGLQEGDLYAARLSAGWATLDCFRTQADFTDRYFVPYAQHLDLQARLSKIGKGEPLGFAPDLCPQARSDPFSDKVNYYLGATLAQPTFFRLNRVPTLTLFSSRTSEYKAYRRETTVGALFSLASRTGTRLPSTLTYQFEVGRTEADPALFCQVFSACNAAARDALSGNRPLGALGYTILRDRTDDALAPTRGSLQRLNVRHSSMFTGSDVTQRFTKLVTDASWYWNLGDQNQLIAHVQLGSLLGQERNRAPQQERLYAGGPTSVRGFRQNELGPAVYLLDVNAAYDTVRVHADTVYLRDTLPARPERTIPTGGNSLVVGNLELQLRSPVLPELLQLALFTDAGEVWDRGNSAAAFRGLRVTPGLGVRVKSLFGVIRLDLGYNPYALREGPAYVIKPTERGQGLYCVSPGNTIPVTNVGAELPTEGPGTCPATFQPIAERGFLKRLNPSIWIGNAF</sequence>
<dbReference type="Proteomes" id="UP000019151">
    <property type="component" value="Chromosome"/>
</dbReference>
<evidence type="ECO:0000313" key="8">
    <source>
        <dbReference type="EMBL" id="AHG90081.1"/>
    </source>
</evidence>
<dbReference type="PROSITE" id="PS51779">
    <property type="entry name" value="POTRA"/>
    <property type="match status" value="1"/>
</dbReference>
<dbReference type="InterPro" id="IPR039910">
    <property type="entry name" value="D15-like"/>
</dbReference>
<feature type="signal peptide" evidence="6">
    <location>
        <begin position="1"/>
        <end position="29"/>
    </location>
</feature>
<dbReference type="GO" id="GO:0019867">
    <property type="term" value="C:outer membrane"/>
    <property type="evidence" value="ECO:0007669"/>
    <property type="project" value="InterPro"/>
</dbReference>
<dbReference type="HOGENOM" id="CLU_371631_0_0_0"/>
<evidence type="ECO:0000256" key="2">
    <source>
        <dbReference type="ARBA" id="ARBA00022692"/>
    </source>
</evidence>
<dbReference type="Gene3D" id="2.40.160.50">
    <property type="entry name" value="membrane protein fhac: a member of the omp85/tpsb transporter family"/>
    <property type="match status" value="1"/>
</dbReference>
<organism evidence="8 9">
    <name type="scientific">Gemmatirosa kalamazoonensis</name>
    <dbReference type="NCBI Taxonomy" id="861299"/>
    <lineage>
        <taxon>Bacteria</taxon>
        <taxon>Pseudomonadati</taxon>
        <taxon>Gemmatimonadota</taxon>
        <taxon>Gemmatimonadia</taxon>
        <taxon>Gemmatimonadales</taxon>
        <taxon>Gemmatimonadaceae</taxon>
        <taxon>Gemmatirosa</taxon>
    </lineage>
</organism>
<keyword evidence="3 6" id="KW-0732">Signal</keyword>
<proteinExistence type="predicted"/>
<dbReference type="STRING" id="861299.J421_2544"/>
<evidence type="ECO:0000256" key="5">
    <source>
        <dbReference type="ARBA" id="ARBA00023237"/>
    </source>
</evidence>
<evidence type="ECO:0000256" key="1">
    <source>
        <dbReference type="ARBA" id="ARBA00004370"/>
    </source>
</evidence>
<dbReference type="InterPro" id="IPR000184">
    <property type="entry name" value="Bac_surfAg_D15"/>
</dbReference>
<dbReference type="Pfam" id="PF07244">
    <property type="entry name" value="POTRA"/>
    <property type="match status" value="3"/>
</dbReference>
<evidence type="ECO:0000256" key="6">
    <source>
        <dbReference type="SAM" id="SignalP"/>
    </source>
</evidence>
<keyword evidence="9" id="KW-1185">Reference proteome</keyword>
<protein>
    <submittedName>
        <fullName evidence="8">Surface antigen (D15)</fullName>
    </submittedName>
</protein>
<dbReference type="KEGG" id="gba:J421_2544"/>
<dbReference type="EMBL" id="CP007128">
    <property type="protein sequence ID" value="AHG90081.1"/>
    <property type="molecule type" value="Genomic_DNA"/>
</dbReference>
<dbReference type="AlphaFoldDB" id="W0RH16"/>
<evidence type="ECO:0000256" key="4">
    <source>
        <dbReference type="ARBA" id="ARBA00023136"/>
    </source>
</evidence>
<comment type="subcellular location">
    <subcellularLocation>
        <location evidence="1">Membrane</location>
    </subcellularLocation>
</comment>
<dbReference type="PANTHER" id="PTHR12815:SF47">
    <property type="entry name" value="TRANSLOCATION AND ASSEMBLY MODULE SUBUNIT TAMA"/>
    <property type="match status" value="1"/>
</dbReference>
<feature type="chain" id="PRO_5004795541" evidence="6">
    <location>
        <begin position="30"/>
        <end position="748"/>
    </location>
</feature>
<keyword evidence="5" id="KW-0998">Cell outer membrane</keyword>
<dbReference type="RefSeq" id="WP_025411556.1">
    <property type="nucleotide sequence ID" value="NZ_CP007128.1"/>
</dbReference>
<evidence type="ECO:0000259" key="7">
    <source>
        <dbReference type="PROSITE" id="PS51779"/>
    </source>
</evidence>
<evidence type="ECO:0000256" key="3">
    <source>
        <dbReference type="ARBA" id="ARBA00022729"/>
    </source>
</evidence>